<dbReference type="InterPro" id="IPR003788">
    <property type="entry name" value="NDUFAF7"/>
</dbReference>
<keyword evidence="1 3" id="KW-0489">Methyltransferase</keyword>
<dbReference type="Gene3D" id="3.40.50.12710">
    <property type="match status" value="1"/>
</dbReference>
<dbReference type="PANTHER" id="PTHR12049">
    <property type="entry name" value="PROTEIN ARGININE METHYLTRANSFERASE NDUFAF7, MITOCHONDRIAL"/>
    <property type="match status" value="1"/>
</dbReference>
<sequence length="344" mass="36302">MAQFMALVLGEPRQGIYANAAIGKAGHFTTAPEISQIFGELVGLCLVQAWLDQGQPAPFVLAEAGPGRGTLMADLLRAARTVPDFLAAAELHLIETSAPLRTLQAECLARVSPGLQPHFHAGLDTLPVDRPLFLVANEFLDALPIHQFVRTESGWRERVVALDETGSFVFATGQVVPAPSDDPELDFLEASPAREAWMQALAARLANRPGLGLLIDYGDLALKGETLQALRHHQRAHPLDDPGSADLSSHVAFAPLAIAARRAGCTVHGPVTQAAFLAALGGAARLARLQRALPSAAASLAAGYERLTHAAEMGVLFKAMAVTGRQALPPPGFASSEPPVEKEG</sequence>
<gene>
    <name evidence="3" type="ORF">SAMN07250955_12018</name>
</gene>
<reference evidence="3 4" key="1">
    <citation type="submission" date="2017-06" db="EMBL/GenBank/DDBJ databases">
        <authorList>
            <person name="Kim H.J."/>
            <person name="Triplett B.A."/>
        </authorList>
    </citation>
    <scope>NUCLEOTIDE SEQUENCE [LARGE SCALE GENOMIC DNA]</scope>
    <source>
        <strain evidence="3 4">B29T1</strain>
    </source>
</reference>
<dbReference type="EMBL" id="FYEH01000020">
    <property type="protein sequence ID" value="SNB79087.1"/>
    <property type="molecule type" value="Genomic_DNA"/>
</dbReference>
<evidence type="ECO:0000313" key="4">
    <source>
        <dbReference type="Proteomes" id="UP000197065"/>
    </source>
</evidence>
<name>A0A212S1S7_9PROT</name>
<dbReference type="InterPro" id="IPR038375">
    <property type="entry name" value="NDUFAF7_sf"/>
</dbReference>
<dbReference type="Pfam" id="PF02636">
    <property type="entry name" value="Methyltransf_28"/>
    <property type="match status" value="1"/>
</dbReference>
<evidence type="ECO:0000256" key="2">
    <source>
        <dbReference type="ARBA" id="ARBA00022679"/>
    </source>
</evidence>
<proteinExistence type="predicted"/>
<evidence type="ECO:0000313" key="3">
    <source>
        <dbReference type="EMBL" id="SNB79087.1"/>
    </source>
</evidence>
<accession>A0A212S1S7</accession>
<organism evidence="3 4">
    <name type="scientific">Arboricoccus pini</name>
    <dbReference type="NCBI Taxonomy" id="1963835"/>
    <lineage>
        <taxon>Bacteria</taxon>
        <taxon>Pseudomonadati</taxon>
        <taxon>Pseudomonadota</taxon>
        <taxon>Alphaproteobacteria</taxon>
        <taxon>Geminicoccales</taxon>
        <taxon>Geminicoccaceae</taxon>
        <taxon>Arboricoccus</taxon>
    </lineage>
</organism>
<evidence type="ECO:0000256" key="1">
    <source>
        <dbReference type="ARBA" id="ARBA00022603"/>
    </source>
</evidence>
<dbReference type="Proteomes" id="UP000197065">
    <property type="component" value="Unassembled WGS sequence"/>
</dbReference>
<dbReference type="PANTHER" id="PTHR12049:SF7">
    <property type="entry name" value="PROTEIN ARGININE METHYLTRANSFERASE NDUFAF7, MITOCHONDRIAL"/>
    <property type="match status" value="1"/>
</dbReference>
<keyword evidence="2 3" id="KW-0808">Transferase</keyword>
<dbReference type="InterPro" id="IPR029063">
    <property type="entry name" value="SAM-dependent_MTases_sf"/>
</dbReference>
<keyword evidence="4" id="KW-1185">Reference proteome</keyword>
<dbReference type="SUPFAM" id="SSF53335">
    <property type="entry name" value="S-adenosyl-L-methionine-dependent methyltransferases"/>
    <property type="match status" value="1"/>
</dbReference>
<protein>
    <submittedName>
        <fullName evidence="3">SAM-dependent methyltransferase, MidA family</fullName>
    </submittedName>
</protein>
<dbReference type="GO" id="GO:0035243">
    <property type="term" value="F:protein-arginine omega-N symmetric methyltransferase activity"/>
    <property type="evidence" value="ECO:0007669"/>
    <property type="project" value="TreeGrafter"/>
</dbReference>
<dbReference type="GO" id="GO:0032259">
    <property type="term" value="P:methylation"/>
    <property type="evidence" value="ECO:0007669"/>
    <property type="project" value="UniProtKB-KW"/>
</dbReference>
<dbReference type="AlphaFoldDB" id="A0A212S1S7"/>